<dbReference type="GeneID" id="106753351"/>
<dbReference type="PANTHER" id="PTHR43243">
    <property type="entry name" value="INNER MEMBRANE TRANSPORTER YGJI-RELATED"/>
    <property type="match status" value="1"/>
</dbReference>
<accession>A0A1S3TA37</accession>
<evidence type="ECO:0000256" key="1">
    <source>
        <dbReference type="ARBA" id="ARBA00008572"/>
    </source>
</evidence>
<proteinExistence type="inferred from homology"/>
<sequence length="219" mass="23987">MVATMAKETKKPSRDIPIGLVGSMSMITIGMSWAKYLVSICALKGMTTSLLVGSMGQARYTTRIVRSHMIPPFFALVHPKIGTHMNATLLTTLCSSIIALFSSLDVLSSVFSISTLFIFMLMVVVLLVRSYYSWESNGKSELARILICLFVIVGSSDVRAALWHSRILGWIDYTVACGLCLVLGTLGMSLLPKQRAPKVWGVPLVPWLPSLFVSTNLLL</sequence>
<evidence type="ECO:0000313" key="3">
    <source>
        <dbReference type="Proteomes" id="UP000087766"/>
    </source>
</evidence>
<dbReference type="Gene3D" id="1.20.1740.10">
    <property type="entry name" value="Amino acid/polyamine transporter I"/>
    <property type="match status" value="1"/>
</dbReference>
<comment type="similarity">
    <text evidence="1">Belongs to the amino acid-polyamine-organocation (APC) superfamily. Cationic amino acid transporter (CAT) (TC 2.A.3.3) family.</text>
</comment>
<dbReference type="PANTHER" id="PTHR43243:SF62">
    <property type="entry name" value="CATIONIC AMINO ACID TRANSPORTER 8, VACUOLAR"/>
    <property type="match status" value="1"/>
</dbReference>
<dbReference type="Proteomes" id="UP000087766">
    <property type="component" value="Unplaced"/>
</dbReference>
<dbReference type="RefSeq" id="XP_014490636.1">
    <property type="nucleotide sequence ID" value="XM_014635150.1"/>
</dbReference>
<evidence type="ECO:0000313" key="4">
    <source>
        <dbReference type="RefSeq" id="XP_014490636.1"/>
    </source>
</evidence>
<feature type="transmembrane region" description="Helical" evidence="2">
    <location>
        <begin position="16"/>
        <end position="38"/>
    </location>
</feature>
<reference evidence="4" key="1">
    <citation type="submission" date="2025-08" db="UniProtKB">
        <authorList>
            <consortium name="RefSeq"/>
        </authorList>
    </citation>
    <scope>IDENTIFICATION</scope>
    <source>
        <tissue evidence="4">Leaf</tissue>
    </source>
</reference>
<dbReference type="AlphaFoldDB" id="A0A1S3TA37"/>
<gene>
    <name evidence="4" type="primary">LOC106753351</name>
</gene>
<feature type="transmembrane region" description="Helical" evidence="2">
    <location>
        <begin position="110"/>
        <end position="132"/>
    </location>
</feature>
<dbReference type="OrthoDB" id="3900342at2759"/>
<dbReference type="GO" id="GO:0005886">
    <property type="term" value="C:plasma membrane"/>
    <property type="evidence" value="ECO:0007669"/>
    <property type="project" value="TreeGrafter"/>
</dbReference>
<dbReference type="KEGG" id="vra:106753351"/>
<feature type="transmembrane region" description="Helical" evidence="2">
    <location>
        <begin position="170"/>
        <end position="191"/>
    </location>
</feature>
<name>A0A1S3TA37_VIGRR</name>
<dbReference type="GO" id="GO:0015171">
    <property type="term" value="F:amino acid transmembrane transporter activity"/>
    <property type="evidence" value="ECO:0007669"/>
    <property type="project" value="TreeGrafter"/>
</dbReference>
<organism evidence="3 4">
    <name type="scientific">Vigna radiata var. radiata</name>
    <name type="common">Mung bean</name>
    <name type="synonym">Phaseolus aureus</name>
    <dbReference type="NCBI Taxonomy" id="3916"/>
    <lineage>
        <taxon>Eukaryota</taxon>
        <taxon>Viridiplantae</taxon>
        <taxon>Streptophyta</taxon>
        <taxon>Embryophyta</taxon>
        <taxon>Tracheophyta</taxon>
        <taxon>Spermatophyta</taxon>
        <taxon>Magnoliopsida</taxon>
        <taxon>eudicotyledons</taxon>
        <taxon>Gunneridae</taxon>
        <taxon>Pentapetalae</taxon>
        <taxon>rosids</taxon>
        <taxon>fabids</taxon>
        <taxon>Fabales</taxon>
        <taxon>Fabaceae</taxon>
        <taxon>Papilionoideae</taxon>
        <taxon>50 kb inversion clade</taxon>
        <taxon>NPAAA clade</taxon>
        <taxon>indigoferoid/millettioid clade</taxon>
        <taxon>Phaseoleae</taxon>
        <taxon>Vigna</taxon>
    </lineage>
</organism>
<keyword evidence="3" id="KW-1185">Reference proteome</keyword>
<protein>
    <submittedName>
        <fullName evidence="4">Cationic amino acid transporter 8, vacuolar-like</fullName>
    </submittedName>
</protein>
<evidence type="ECO:0000256" key="2">
    <source>
        <dbReference type="SAM" id="Phobius"/>
    </source>
</evidence>
<keyword evidence="2" id="KW-1133">Transmembrane helix</keyword>
<keyword evidence="2" id="KW-0812">Transmembrane</keyword>
<keyword evidence="2" id="KW-0472">Membrane</keyword>
<feature type="transmembrane region" description="Helical" evidence="2">
    <location>
        <begin position="144"/>
        <end position="164"/>
    </location>
</feature>